<dbReference type="InterPro" id="IPR017517">
    <property type="entry name" value="Maleyloyr_isom"/>
</dbReference>
<dbReference type="Gene3D" id="1.20.120.450">
    <property type="entry name" value="dinb family like domain"/>
    <property type="match status" value="1"/>
</dbReference>
<keyword evidence="3" id="KW-1185">Reference proteome</keyword>
<dbReference type="Pfam" id="PF11716">
    <property type="entry name" value="MDMPI_N"/>
    <property type="match status" value="1"/>
</dbReference>
<evidence type="ECO:0000313" key="2">
    <source>
        <dbReference type="EMBL" id="TJZ80356.1"/>
    </source>
</evidence>
<dbReference type="InterPro" id="IPR024344">
    <property type="entry name" value="MDMPI_metal-binding"/>
</dbReference>
<name>A0ABY2RPF0_9NOCA</name>
<dbReference type="NCBIfam" id="TIGR03083">
    <property type="entry name" value="maleylpyruvate isomerase family mycothiol-dependent enzyme"/>
    <property type="match status" value="1"/>
</dbReference>
<dbReference type="EMBL" id="SUMD01000002">
    <property type="protein sequence ID" value="TJZ80356.1"/>
    <property type="molecule type" value="Genomic_DNA"/>
</dbReference>
<reference evidence="2 3" key="1">
    <citation type="submission" date="2019-04" db="EMBL/GenBank/DDBJ databases">
        <title>Rhodococcus oryzae sp. nov., a novel actinomycete isolated from rhizosphere soil of rice (Oryza sativa L.).</title>
        <authorList>
            <person name="Li C."/>
        </authorList>
    </citation>
    <scope>NUCLEOTIDE SEQUENCE [LARGE SCALE GENOMIC DNA]</scope>
    <source>
        <strain evidence="2 3">NEAU-CX67</strain>
    </source>
</reference>
<organism evidence="2 3">
    <name type="scientific">Rhodococcus oryzae</name>
    <dbReference type="NCBI Taxonomy" id="2571143"/>
    <lineage>
        <taxon>Bacteria</taxon>
        <taxon>Bacillati</taxon>
        <taxon>Actinomycetota</taxon>
        <taxon>Actinomycetes</taxon>
        <taxon>Mycobacteriales</taxon>
        <taxon>Nocardiaceae</taxon>
        <taxon>Rhodococcus</taxon>
    </lineage>
</organism>
<dbReference type="InterPro" id="IPR017520">
    <property type="entry name" value="CHP03086"/>
</dbReference>
<evidence type="ECO:0000313" key="3">
    <source>
        <dbReference type="Proteomes" id="UP000305109"/>
    </source>
</evidence>
<dbReference type="NCBIfam" id="TIGR03086">
    <property type="entry name" value="TIGR03086 family metal-binding protein"/>
    <property type="match status" value="1"/>
</dbReference>
<dbReference type="InterPro" id="IPR034660">
    <property type="entry name" value="DinB/YfiT-like"/>
</dbReference>
<feature type="domain" description="Mycothiol-dependent maleylpyruvate isomerase metal-binding" evidence="1">
    <location>
        <begin position="71"/>
        <end position="192"/>
    </location>
</feature>
<protein>
    <submittedName>
        <fullName evidence="2">TIGR03086 family protein</fullName>
    </submittedName>
</protein>
<dbReference type="SUPFAM" id="SSF109854">
    <property type="entry name" value="DinB/YfiT-like putative metalloenzymes"/>
    <property type="match status" value="1"/>
</dbReference>
<evidence type="ECO:0000259" key="1">
    <source>
        <dbReference type="Pfam" id="PF11716"/>
    </source>
</evidence>
<comment type="caution">
    <text evidence="2">The sequence shown here is derived from an EMBL/GenBank/DDBJ whole genome shotgun (WGS) entry which is preliminary data.</text>
</comment>
<proteinExistence type="predicted"/>
<dbReference type="Proteomes" id="UP000305109">
    <property type="component" value="Unassembled WGS sequence"/>
</dbReference>
<gene>
    <name evidence="2" type="ORF">FCG67_05750</name>
</gene>
<accession>A0ABY2RPF0</accession>
<sequence>MAAPMPPNPAPTITASYCPFWSTGPTPSPMCVTASITHFPRRQHPLRPNTGSETVLAVVGRTMTATIDDLSRALDATGTLVAGVADDQWSAPTPCTGWSVRDVVNHVTAGNHLFASSLRGNPLPVTVVGAPPDLLGPDPAGSFHASADALVQAFALPGVLDREITLPMGQVPAVQALNMRITEMLAHGWDLARASGQTPRYPDSVVEDQIAFSRVLLPNLPAGRTPFAPSRPVPEDASPLDRLAALLGRTP</sequence>